<evidence type="ECO:0000313" key="5">
    <source>
        <dbReference type="Proteomes" id="UP000008068"/>
    </source>
</evidence>
<dbReference type="STRING" id="135651.G0NMZ7"/>
<dbReference type="SMART" id="SM00034">
    <property type="entry name" value="CLECT"/>
    <property type="match status" value="2"/>
</dbReference>
<dbReference type="AlphaFoldDB" id="G0NMZ7"/>
<dbReference type="HOGENOM" id="CLU_037161_0_0_1"/>
<feature type="signal peptide" evidence="2">
    <location>
        <begin position="1"/>
        <end position="17"/>
    </location>
</feature>
<keyword evidence="2" id="KW-0732">Signal</keyword>
<dbReference type="InterPro" id="IPR035914">
    <property type="entry name" value="Sperma_CUB_dom_sf"/>
</dbReference>
<keyword evidence="1" id="KW-1015">Disulfide bond</keyword>
<feature type="domain" description="C-type lectin" evidence="3">
    <location>
        <begin position="174"/>
        <end position="290"/>
    </location>
</feature>
<dbReference type="eggNOG" id="KOG4297">
    <property type="taxonomic scope" value="Eukaryota"/>
</dbReference>
<dbReference type="PANTHER" id="PTHR22991:SF43">
    <property type="entry name" value="C-TYPE LECTIN-RELATED"/>
    <property type="match status" value="1"/>
</dbReference>
<dbReference type="Pfam" id="PF00059">
    <property type="entry name" value="Lectin_C"/>
    <property type="match status" value="1"/>
</dbReference>
<dbReference type="InterPro" id="IPR001304">
    <property type="entry name" value="C-type_lectin-like"/>
</dbReference>
<feature type="chain" id="PRO_5003406037" description="C-type lectin domain-containing protein" evidence="2">
    <location>
        <begin position="18"/>
        <end position="396"/>
    </location>
</feature>
<organism evidence="5">
    <name type="scientific">Caenorhabditis brenneri</name>
    <name type="common">Nematode worm</name>
    <dbReference type="NCBI Taxonomy" id="135651"/>
    <lineage>
        <taxon>Eukaryota</taxon>
        <taxon>Metazoa</taxon>
        <taxon>Ecdysozoa</taxon>
        <taxon>Nematoda</taxon>
        <taxon>Chromadorea</taxon>
        <taxon>Rhabditida</taxon>
        <taxon>Rhabditina</taxon>
        <taxon>Rhabditomorpha</taxon>
        <taxon>Rhabditoidea</taxon>
        <taxon>Rhabditidae</taxon>
        <taxon>Peloderinae</taxon>
        <taxon>Caenorhabditis</taxon>
    </lineage>
</organism>
<dbReference type="InterPro" id="IPR016187">
    <property type="entry name" value="CTDL_fold"/>
</dbReference>
<name>G0NMZ7_CAEBE</name>
<dbReference type="Proteomes" id="UP000008068">
    <property type="component" value="Unassembled WGS sequence"/>
</dbReference>
<dbReference type="PANTHER" id="PTHR22991">
    <property type="entry name" value="PROTEIN CBG13490"/>
    <property type="match status" value="1"/>
</dbReference>
<evidence type="ECO:0000256" key="2">
    <source>
        <dbReference type="SAM" id="SignalP"/>
    </source>
</evidence>
<accession>G0NMZ7</accession>
<dbReference type="InterPro" id="IPR016186">
    <property type="entry name" value="C-type_lectin-like/link_sf"/>
</dbReference>
<evidence type="ECO:0000256" key="1">
    <source>
        <dbReference type="ARBA" id="ARBA00023157"/>
    </source>
</evidence>
<dbReference type="SUPFAM" id="SSF56436">
    <property type="entry name" value="C-type lectin-like"/>
    <property type="match status" value="2"/>
</dbReference>
<dbReference type="EMBL" id="GL379912">
    <property type="protein sequence ID" value="EGT34305.1"/>
    <property type="molecule type" value="Genomic_DNA"/>
</dbReference>
<dbReference type="PROSITE" id="PS50041">
    <property type="entry name" value="C_TYPE_LECTIN_2"/>
    <property type="match status" value="2"/>
</dbReference>
<protein>
    <recommendedName>
        <fullName evidence="3">C-type lectin domain-containing protein</fullName>
    </recommendedName>
</protein>
<feature type="domain" description="C-type lectin" evidence="3">
    <location>
        <begin position="48"/>
        <end position="144"/>
    </location>
</feature>
<keyword evidence="5" id="KW-1185">Reference proteome</keyword>
<evidence type="ECO:0000259" key="3">
    <source>
        <dbReference type="PROSITE" id="PS50041"/>
    </source>
</evidence>
<reference evidence="5" key="1">
    <citation type="submission" date="2011-07" db="EMBL/GenBank/DDBJ databases">
        <authorList>
            <consortium name="Caenorhabditis brenneri Sequencing and Analysis Consortium"/>
            <person name="Wilson R.K."/>
        </authorList>
    </citation>
    <scope>NUCLEOTIDE SEQUENCE [LARGE SCALE GENOMIC DNA]</scope>
    <source>
        <strain evidence="5">PB2801</strain>
    </source>
</reference>
<dbReference type="OrthoDB" id="5788982at2759"/>
<dbReference type="Gene3D" id="3.10.100.10">
    <property type="entry name" value="Mannose-Binding Protein A, subunit A"/>
    <property type="match status" value="2"/>
</dbReference>
<gene>
    <name evidence="4" type="ORF">CAEBREN_10379</name>
</gene>
<evidence type="ECO:0000313" key="4">
    <source>
        <dbReference type="EMBL" id="EGT34305.1"/>
    </source>
</evidence>
<sequence length="396" mass="43172">MKSLIILFSLLLLHVSAQSLKCPDGYTMVLKKCLQAYPAPTRGNHSAAEEKCRKDGGTLANIRSVIENRATSVFASNNNLDKFWIGTFCFGNDTSKCVYDDDSGSVSDYNSFAVGNPQVTGVSDGCVYMLATGPQAGRWISSKCKTDEAVGSVCELPAYVDNPGYLQRSGCSYFNGYCYIRKSGPVSTMASTCSQIKGFPLSIRSKRENDFVYGLNSHNYDLLLGATRIAYDENKSISKYAWMDGAGWNEFENIDVTAHNYNGNACLGMDRWTGLWKSVYCGTSYFYYCKVPLPPNPAVDTSNCNSTVLMAPAVITSFGYPDNNSPPPCTWKIATVGAYQLRIAFKKGYDSIVTVYDGYGNNIGTASPDSSIVAPTNYITVVQTGGGPFYADILPY</sequence>
<dbReference type="CDD" id="cd00037">
    <property type="entry name" value="CLECT"/>
    <property type="match status" value="2"/>
</dbReference>
<dbReference type="InterPro" id="IPR050976">
    <property type="entry name" value="Snaclec"/>
</dbReference>
<dbReference type="InParanoid" id="G0NMZ7"/>
<proteinExistence type="predicted"/>
<dbReference type="SUPFAM" id="SSF49854">
    <property type="entry name" value="Spermadhesin, CUB domain"/>
    <property type="match status" value="1"/>
</dbReference>